<feature type="region of interest" description="Disordered" evidence="1">
    <location>
        <begin position="265"/>
        <end position="337"/>
    </location>
</feature>
<sequence length="457" mass="51192">MASKRPPADLIPNPFIKKRNLNWTLDPFPNTNLPKHISDNDSDHDERSSQQNQQQNQQDQPTTSAIEAGKVQIADHLPYFTSLLAQRALESPIPPLLPIASYISLYQSHAQSTRGSHFVIHQHDHPIAGTHYDLRLQINPTSSASWAIMYGLPGDPNSSRLNRNATETRVHSLWNHLIETASPRTGSLLIWDTGTYAVLPRRSKHAPEADPASQESSSSSSTSPSSQRHESQQVLLARAFSSRHIRIRLHGSKLPPNYALNLRLTRTEDQQRRAKNATGPARKRGRRRGEQERTARDDSSDAHDDDDEKDLVPAQRDGSGRISPTQKELRELEDAEVSRTNAYPGATNSIGSIHQRKWYLSLDRPASGFAPRRAKNGKLIWESAADGDPDADSDAHHEGVYREGHSGGGMRRLSYPFYVRGVGFERSVVTGRRGDDVLRDEGVEEFVRRKGWKPVLN</sequence>
<feature type="region of interest" description="Disordered" evidence="1">
    <location>
        <begin position="386"/>
        <end position="406"/>
    </location>
</feature>
<gene>
    <name evidence="3" type="ORF">E4U43_004025</name>
</gene>
<dbReference type="Pfam" id="PF13298">
    <property type="entry name" value="LigD_N"/>
    <property type="match status" value="1"/>
</dbReference>
<dbReference type="PANTHER" id="PTHR39465:SF1">
    <property type="entry name" value="DNA LIGASE D 3'-PHOSPHOESTERASE DOMAIN-CONTAINING PROTEIN"/>
    <property type="match status" value="1"/>
</dbReference>
<keyword evidence="4" id="KW-1185">Reference proteome</keyword>
<feature type="region of interest" description="Disordered" evidence="1">
    <location>
        <begin position="203"/>
        <end position="233"/>
    </location>
</feature>
<dbReference type="PANTHER" id="PTHR39465">
    <property type="entry name" value="DNA LIGASE D, 3'-PHOSPHOESTERASE DOMAIN"/>
    <property type="match status" value="1"/>
</dbReference>
<evidence type="ECO:0000313" key="3">
    <source>
        <dbReference type="EMBL" id="KAG5991460.1"/>
    </source>
</evidence>
<feature type="compositionally biased region" description="Low complexity" evidence="1">
    <location>
        <begin position="209"/>
        <end position="226"/>
    </location>
</feature>
<organism evidence="3 4">
    <name type="scientific">Claviceps pusilla</name>
    <dbReference type="NCBI Taxonomy" id="123648"/>
    <lineage>
        <taxon>Eukaryota</taxon>
        <taxon>Fungi</taxon>
        <taxon>Dikarya</taxon>
        <taxon>Ascomycota</taxon>
        <taxon>Pezizomycotina</taxon>
        <taxon>Sordariomycetes</taxon>
        <taxon>Hypocreomycetidae</taxon>
        <taxon>Hypocreales</taxon>
        <taxon>Clavicipitaceae</taxon>
        <taxon>Claviceps</taxon>
    </lineage>
</organism>
<feature type="compositionally biased region" description="Basic and acidic residues" evidence="1">
    <location>
        <begin position="288"/>
        <end position="302"/>
    </location>
</feature>
<comment type="caution">
    <text evidence="3">The sequence shown here is derived from an EMBL/GenBank/DDBJ whole genome shotgun (WGS) entry which is preliminary data.</text>
</comment>
<dbReference type="AlphaFoldDB" id="A0A9P7SUZ7"/>
<evidence type="ECO:0000313" key="4">
    <source>
        <dbReference type="Proteomes" id="UP000748025"/>
    </source>
</evidence>
<feature type="region of interest" description="Disordered" evidence="1">
    <location>
        <begin position="27"/>
        <end position="63"/>
    </location>
</feature>
<accession>A0A9P7SUZ7</accession>
<feature type="domain" description="DNA ligase D 3'-phosphoesterase" evidence="2">
    <location>
        <begin position="121"/>
        <end position="260"/>
    </location>
</feature>
<evidence type="ECO:0000259" key="2">
    <source>
        <dbReference type="Pfam" id="PF13298"/>
    </source>
</evidence>
<reference evidence="3" key="1">
    <citation type="journal article" date="2020" name="bioRxiv">
        <title>Whole genome comparisons of ergot fungi reveals the divergence and evolution of species within the genus Claviceps are the result of varying mechanisms driving genome evolution and host range expansion.</title>
        <authorList>
            <person name="Wyka S.A."/>
            <person name="Mondo S.J."/>
            <person name="Liu M."/>
            <person name="Dettman J."/>
            <person name="Nalam V."/>
            <person name="Broders K.D."/>
        </authorList>
    </citation>
    <scope>NUCLEOTIDE SEQUENCE</scope>
    <source>
        <strain evidence="3">CCC 602</strain>
    </source>
</reference>
<feature type="compositionally biased region" description="Basic and acidic residues" evidence="1">
    <location>
        <begin position="36"/>
        <end position="48"/>
    </location>
</feature>
<dbReference type="EMBL" id="SRPW01002639">
    <property type="protein sequence ID" value="KAG5991460.1"/>
    <property type="molecule type" value="Genomic_DNA"/>
</dbReference>
<name>A0A9P7SUZ7_9HYPO</name>
<protein>
    <recommendedName>
        <fullName evidence="2">DNA ligase D 3'-phosphoesterase domain-containing protein</fullName>
    </recommendedName>
</protein>
<feature type="compositionally biased region" description="Low complexity" evidence="1">
    <location>
        <begin position="50"/>
        <end position="60"/>
    </location>
</feature>
<evidence type="ECO:0000256" key="1">
    <source>
        <dbReference type="SAM" id="MobiDB-lite"/>
    </source>
</evidence>
<dbReference type="OrthoDB" id="2588098at2759"/>
<proteinExistence type="predicted"/>
<dbReference type="InterPro" id="IPR014144">
    <property type="entry name" value="LigD_PE_domain"/>
</dbReference>
<dbReference type="Proteomes" id="UP000748025">
    <property type="component" value="Unassembled WGS sequence"/>
</dbReference>
<feature type="compositionally biased region" description="Basic and acidic residues" evidence="1">
    <location>
        <begin position="393"/>
        <end position="405"/>
    </location>
</feature>